<keyword evidence="2" id="KW-1185">Reference proteome</keyword>
<name>A0AA40S081_9HYPH</name>
<evidence type="ECO:0000313" key="2">
    <source>
        <dbReference type="Proteomes" id="UP000543554"/>
    </source>
</evidence>
<dbReference type="AlphaFoldDB" id="A0AA40S081"/>
<dbReference type="EMBL" id="JACJIB010000002">
    <property type="protein sequence ID" value="MBA8912219.1"/>
    <property type="molecule type" value="Genomic_DNA"/>
</dbReference>
<dbReference type="RefSeq" id="WP_182554346.1">
    <property type="nucleotide sequence ID" value="NZ_BPRF01000012.1"/>
</dbReference>
<organism evidence="1 2">
    <name type="scientific">Methylorubrum thiocyanatum</name>
    <dbReference type="NCBI Taxonomy" id="47958"/>
    <lineage>
        <taxon>Bacteria</taxon>
        <taxon>Pseudomonadati</taxon>
        <taxon>Pseudomonadota</taxon>
        <taxon>Alphaproteobacteria</taxon>
        <taxon>Hyphomicrobiales</taxon>
        <taxon>Methylobacteriaceae</taxon>
        <taxon>Methylorubrum</taxon>
    </lineage>
</organism>
<comment type="caution">
    <text evidence="1">The sequence shown here is derived from an EMBL/GenBank/DDBJ whole genome shotgun (WGS) entry which is preliminary data.</text>
</comment>
<accession>A0AA40S081</accession>
<sequence length="227" mass="25804">MPRRGHQVGRRKPTRTVVPFAGRDGYRMEVPVYRVGGQVVDCESLLEGDFVTIVDAYDRDLVEILEQPLALRIWFAGRFRKWTPDFMLRLGARKPELVEVKTLEALYPEDEAEAAKVEGWWEAVGEAAMRQGFAFSLQTEDEIRIQPLLWNAKLLSRYADDLYPEGLVRRGREALLALPLETSVADLQGLTGGDVDAFALALRLDWLGHVEIDRTAKFCRSSLMRVL</sequence>
<protein>
    <recommendedName>
        <fullName evidence="3">TnsA endonuclease N-terminal domain-containing protein</fullName>
    </recommendedName>
</protein>
<evidence type="ECO:0000313" key="1">
    <source>
        <dbReference type="EMBL" id="MBA8912219.1"/>
    </source>
</evidence>
<dbReference type="Proteomes" id="UP000543554">
    <property type="component" value="Unassembled WGS sequence"/>
</dbReference>
<proteinExistence type="predicted"/>
<evidence type="ECO:0008006" key="3">
    <source>
        <dbReference type="Google" id="ProtNLM"/>
    </source>
</evidence>
<reference evidence="1 2" key="1">
    <citation type="submission" date="2020-08" db="EMBL/GenBank/DDBJ databases">
        <title>Genomic Encyclopedia of Type Strains, Phase IV (KMG-IV): sequencing the most valuable type-strain genomes for metagenomic binning, comparative biology and taxonomic classification.</title>
        <authorList>
            <person name="Goeker M."/>
        </authorList>
    </citation>
    <scope>NUCLEOTIDE SEQUENCE [LARGE SCALE GENOMIC DNA]</scope>
    <source>
        <strain evidence="1 2">DSM 11490</strain>
    </source>
</reference>
<gene>
    <name evidence="1" type="ORF">HNR51_001287</name>
</gene>